<dbReference type="InterPro" id="IPR050838">
    <property type="entry name" value="Ketopantoate_reductase"/>
</dbReference>
<dbReference type="AlphaFoldDB" id="A0AA38VEG1"/>
<keyword evidence="2" id="KW-0521">NADP</keyword>
<evidence type="ECO:0000256" key="1">
    <source>
        <dbReference type="ARBA" id="ARBA00007870"/>
    </source>
</evidence>
<evidence type="ECO:0000259" key="5">
    <source>
        <dbReference type="Pfam" id="PF08546"/>
    </source>
</evidence>
<dbReference type="Proteomes" id="UP001174694">
    <property type="component" value="Unassembled WGS sequence"/>
</dbReference>
<dbReference type="InterPro" id="IPR008927">
    <property type="entry name" value="6-PGluconate_DH-like_C_sf"/>
</dbReference>
<dbReference type="InterPro" id="IPR013328">
    <property type="entry name" value="6PGD_dom2"/>
</dbReference>
<dbReference type="InterPro" id="IPR013752">
    <property type="entry name" value="KPA_reductase"/>
</dbReference>
<organism evidence="6 7">
    <name type="scientific">Pleurostoma richardsiae</name>
    <dbReference type="NCBI Taxonomy" id="41990"/>
    <lineage>
        <taxon>Eukaryota</taxon>
        <taxon>Fungi</taxon>
        <taxon>Dikarya</taxon>
        <taxon>Ascomycota</taxon>
        <taxon>Pezizomycotina</taxon>
        <taxon>Sordariomycetes</taxon>
        <taxon>Sordariomycetidae</taxon>
        <taxon>Calosphaeriales</taxon>
        <taxon>Pleurostomataceae</taxon>
        <taxon>Pleurostoma</taxon>
    </lineage>
</organism>
<gene>
    <name evidence="6" type="ORF">NKR23_g10093</name>
</gene>
<accession>A0AA38VEG1</accession>
<dbReference type="Gene3D" id="1.10.1040.10">
    <property type="entry name" value="N-(1-d-carboxylethyl)-l-norvaline Dehydrogenase, domain 2"/>
    <property type="match status" value="1"/>
</dbReference>
<keyword evidence="7" id="KW-1185">Reference proteome</keyword>
<evidence type="ECO:0000313" key="6">
    <source>
        <dbReference type="EMBL" id="KAJ9134453.1"/>
    </source>
</evidence>
<feature type="domain" description="Ketopantoate reductase N-terminal" evidence="4">
    <location>
        <begin position="100"/>
        <end position="275"/>
    </location>
</feature>
<dbReference type="Pfam" id="PF02558">
    <property type="entry name" value="ApbA"/>
    <property type="match status" value="1"/>
</dbReference>
<dbReference type="GO" id="GO:0008677">
    <property type="term" value="F:2-dehydropantoate 2-reductase activity"/>
    <property type="evidence" value="ECO:0007669"/>
    <property type="project" value="TreeGrafter"/>
</dbReference>
<evidence type="ECO:0000259" key="4">
    <source>
        <dbReference type="Pfam" id="PF02558"/>
    </source>
</evidence>
<dbReference type="GO" id="GO:0050661">
    <property type="term" value="F:NADP binding"/>
    <property type="evidence" value="ECO:0007669"/>
    <property type="project" value="TreeGrafter"/>
</dbReference>
<protein>
    <submittedName>
        <fullName evidence="6">6-phosphogluconate dehydrogenase C-terminal domain-like protein</fullName>
    </submittedName>
</protein>
<dbReference type="InterPro" id="IPR013332">
    <property type="entry name" value="KPR_N"/>
</dbReference>
<feature type="domain" description="Ketopantoate reductase C-terminal" evidence="5">
    <location>
        <begin position="312"/>
        <end position="462"/>
    </location>
</feature>
<dbReference type="EMBL" id="JANBVO010000043">
    <property type="protein sequence ID" value="KAJ9134453.1"/>
    <property type="molecule type" value="Genomic_DNA"/>
</dbReference>
<evidence type="ECO:0000256" key="3">
    <source>
        <dbReference type="ARBA" id="ARBA00023002"/>
    </source>
</evidence>
<evidence type="ECO:0000313" key="7">
    <source>
        <dbReference type="Proteomes" id="UP001174694"/>
    </source>
</evidence>
<dbReference type="Gene3D" id="3.40.50.720">
    <property type="entry name" value="NAD(P)-binding Rossmann-like Domain"/>
    <property type="match status" value="1"/>
</dbReference>
<proteinExistence type="inferred from homology"/>
<sequence>MPRLGIVRICFVREIAASNMTGCRGGTSRIVRAYSHSVPVSGRATPSPFWLQAIVKDQTPAPKLYAWRPENLSEASKDECHGRDSPLTRKAASLEDRRRIYVLGLGNLGRLFATALAKLPSPPPITLVVHRRALLEDWARHPGIELTTPSGADLSAPPSAFDIEWWTEEPPPSGPVREVADGGIVRNLIVATKAPAAVPQVDRLRRYLDEGSSVLFVQNGVSRLWPPQGTVYSEARYVAGRCPSWLLGVTMHGVYSLGPFRSVFASPADVVVGPVALSEEAEHGPGNYLTEQVLAAPYLAGRAVPRAQVWMMQLEKLVINSVINPLTAVLRCRNGVLFADPSGEAARVMDMLLEETSRVLQSLVRDESTQEILRSDPTAEIGTTTTVHQQDLLDRLSIQKLRAMLHQVGDKVKDNYSSMYQDATAGKDTEIREFNGWLVETAKYLDSGLDVTCHKTLIDLVEKGVVLEPSDLGRYFPAQSITGNRVP</sequence>
<dbReference type="GO" id="GO:0005739">
    <property type="term" value="C:mitochondrion"/>
    <property type="evidence" value="ECO:0007669"/>
    <property type="project" value="TreeGrafter"/>
</dbReference>
<dbReference type="Pfam" id="PF08546">
    <property type="entry name" value="ApbA_C"/>
    <property type="match status" value="1"/>
</dbReference>
<keyword evidence="3" id="KW-0560">Oxidoreductase</keyword>
<dbReference type="PANTHER" id="PTHR43765">
    <property type="entry name" value="2-DEHYDROPANTOATE 2-REDUCTASE-RELATED"/>
    <property type="match status" value="1"/>
</dbReference>
<reference evidence="6" key="1">
    <citation type="submission" date="2022-07" db="EMBL/GenBank/DDBJ databases">
        <title>Fungi with potential for degradation of polypropylene.</title>
        <authorList>
            <person name="Gostincar C."/>
        </authorList>
    </citation>
    <scope>NUCLEOTIDE SEQUENCE</scope>
    <source>
        <strain evidence="6">EXF-13308</strain>
    </source>
</reference>
<name>A0AA38VEG1_9PEZI</name>
<comment type="caution">
    <text evidence="6">The sequence shown here is derived from an EMBL/GenBank/DDBJ whole genome shotgun (WGS) entry which is preliminary data.</text>
</comment>
<dbReference type="SUPFAM" id="SSF48179">
    <property type="entry name" value="6-phosphogluconate dehydrogenase C-terminal domain-like"/>
    <property type="match status" value="1"/>
</dbReference>
<evidence type="ECO:0000256" key="2">
    <source>
        <dbReference type="ARBA" id="ARBA00022857"/>
    </source>
</evidence>
<comment type="similarity">
    <text evidence="1">Belongs to the ketopantoate reductase family.</text>
</comment>
<dbReference type="PANTHER" id="PTHR43765:SF2">
    <property type="entry name" value="2-DEHYDROPANTOATE 2-REDUCTASE"/>
    <property type="match status" value="1"/>
</dbReference>